<evidence type="ECO:0000313" key="2">
    <source>
        <dbReference type="Proteomes" id="UP000309174"/>
    </source>
</evidence>
<dbReference type="AlphaFoldDB" id="A0A5C4IYL6"/>
<sequence length="95" mass="10478">MLVVDAYLHLEVGRVDALIVDAVEYVPGRRSLKMAIPYRPQMSPEGFAVYRPKFVDVVGVDEPDYAALADAFFDGVDSHEQAAAAWNAHLIDESV</sequence>
<accession>A0A5C4IYL6</accession>
<evidence type="ECO:0000313" key="1">
    <source>
        <dbReference type="EMBL" id="TMQ82764.1"/>
    </source>
</evidence>
<keyword evidence="2" id="KW-1185">Reference proteome</keyword>
<comment type="caution">
    <text evidence="1">The sequence shown here is derived from an EMBL/GenBank/DDBJ whole genome shotgun (WGS) entry which is preliminary data.</text>
</comment>
<gene>
    <name evidence="1" type="ORF">ETD83_41255</name>
</gene>
<reference evidence="1 2" key="1">
    <citation type="submission" date="2019-05" db="EMBL/GenBank/DDBJ databases">
        <title>Draft genome sequence of Actinomadura sp. 14C53.</title>
        <authorList>
            <person name="Saricaoglu S."/>
            <person name="Isik K."/>
        </authorList>
    </citation>
    <scope>NUCLEOTIDE SEQUENCE [LARGE SCALE GENOMIC DNA]</scope>
    <source>
        <strain evidence="1 2">14C53</strain>
    </source>
</reference>
<dbReference type="EMBL" id="VCKW01000505">
    <property type="protein sequence ID" value="TMQ82764.1"/>
    <property type="molecule type" value="Genomic_DNA"/>
</dbReference>
<protein>
    <submittedName>
        <fullName evidence="1">Uncharacterized protein</fullName>
    </submittedName>
</protein>
<name>A0A5C4IYL6_9ACTN</name>
<dbReference type="OrthoDB" id="9152201at2"/>
<organism evidence="1 2">
    <name type="scientific">Actinomadura soli</name>
    <dbReference type="NCBI Taxonomy" id="2508997"/>
    <lineage>
        <taxon>Bacteria</taxon>
        <taxon>Bacillati</taxon>
        <taxon>Actinomycetota</taxon>
        <taxon>Actinomycetes</taxon>
        <taxon>Streptosporangiales</taxon>
        <taxon>Thermomonosporaceae</taxon>
        <taxon>Actinomadura</taxon>
    </lineage>
</organism>
<dbReference type="Proteomes" id="UP000309174">
    <property type="component" value="Unassembled WGS sequence"/>
</dbReference>
<proteinExistence type="predicted"/>